<reference evidence="3" key="2">
    <citation type="submission" date="2020-10" db="UniProtKB">
        <authorList>
            <consortium name="WormBaseParasite"/>
        </authorList>
    </citation>
    <scope>IDENTIFICATION</scope>
</reference>
<proteinExistence type="predicted"/>
<evidence type="ECO:0000313" key="3">
    <source>
        <dbReference type="WBParaSite" id="Pan_g3996.t1"/>
    </source>
</evidence>
<reference evidence="2" key="1">
    <citation type="journal article" date="2013" name="Genetics">
        <title>The draft genome and transcriptome of Panagrellus redivivus are shaped by the harsh demands of a free-living lifestyle.</title>
        <authorList>
            <person name="Srinivasan J."/>
            <person name="Dillman A.R."/>
            <person name="Macchietto M.G."/>
            <person name="Heikkinen L."/>
            <person name="Lakso M."/>
            <person name="Fracchia K.M."/>
            <person name="Antoshechkin I."/>
            <person name="Mortazavi A."/>
            <person name="Wong G."/>
            <person name="Sternberg P.W."/>
        </authorList>
    </citation>
    <scope>NUCLEOTIDE SEQUENCE [LARGE SCALE GENOMIC DNA]</scope>
    <source>
        <strain evidence="2">MT8872</strain>
    </source>
</reference>
<evidence type="ECO:0000313" key="2">
    <source>
        <dbReference type="Proteomes" id="UP000492821"/>
    </source>
</evidence>
<dbReference type="Proteomes" id="UP000492821">
    <property type="component" value="Unassembled WGS sequence"/>
</dbReference>
<sequence length="109" mass="12243">MASNLSQTTAFVRQLAATDKRELENALIEIRQDVIEHLRNCTCNSQLCCVADVGRNFTFMGVDMRALMEEEQYNLNLQKRLAEKAQQRNAAVAENQNAKLVAAQAKQGE</sequence>
<evidence type="ECO:0000256" key="1">
    <source>
        <dbReference type="SAM" id="Coils"/>
    </source>
</evidence>
<accession>A0A7E4VWT1</accession>
<keyword evidence="2" id="KW-1185">Reference proteome</keyword>
<name>A0A7E4VWT1_PANRE</name>
<organism evidence="2 3">
    <name type="scientific">Panagrellus redivivus</name>
    <name type="common">Microworm</name>
    <dbReference type="NCBI Taxonomy" id="6233"/>
    <lineage>
        <taxon>Eukaryota</taxon>
        <taxon>Metazoa</taxon>
        <taxon>Ecdysozoa</taxon>
        <taxon>Nematoda</taxon>
        <taxon>Chromadorea</taxon>
        <taxon>Rhabditida</taxon>
        <taxon>Tylenchina</taxon>
        <taxon>Panagrolaimomorpha</taxon>
        <taxon>Panagrolaimoidea</taxon>
        <taxon>Panagrolaimidae</taxon>
        <taxon>Panagrellus</taxon>
    </lineage>
</organism>
<protein>
    <submittedName>
        <fullName evidence="3">Outer kinetochore protein DAD4</fullName>
    </submittedName>
</protein>
<dbReference type="AlphaFoldDB" id="A0A7E4VWT1"/>
<dbReference type="WBParaSite" id="Pan_g3996.t1">
    <property type="protein sequence ID" value="Pan_g3996.t1"/>
    <property type="gene ID" value="Pan_g3996"/>
</dbReference>
<feature type="coiled-coil region" evidence="1">
    <location>
        <begin position="68"/>
        <end position="95"/>
    </location>
</feature>
<keyword evidence="1" id="KW-0175">Coiled coil</keyword>